<dbReference type="EMBL" id="CABIKO010000050">
    <property type="protein sequence ID" value="VVA21199.1"/>
    <property type="molecule type" value="Genomic_DNA"/>
</dbReference>
<dbReference type="InParanoid" id="A0A5E4F2A1"/>
<name>A0A5E4F2A1_PRUDU</name>
<dbReference type="Proteomes" id="UP000327085">
    <property type="component" value="Chromosome 3"/>
</dbReference>
<dbReference type="Gramene" id="VVA21199">
    <property type="protein sequence ID" value="VVA21199"/>
    <property type="gene ID" value="Prudul26B005671"/>
</dbReference>
<sequence>MLTNPSRLKTLNSWRDAHPCKVGTDSSFFAVAYRQLLKTWRGVESANDNIHHTYESPICGGMSDPVSFPTSEERSSFLAHSDIAIRNLDYTFTVSSQATASASPDILANLENILDLRSSEPWSYRRPPKPTAKASLLSLVFQLRHHN</sequence>
<evidence type="ECO:0000313" key="2">
    <source>
        <dbReference type="Proteomes" id="UP000327085"/>
    </source>
</evidence>
<dbReference type="AlphaFoldDB" id="A0A5E4F2A1"/>
<reference evidence="2" key="1">
    <citation type="journal article" date="2020" name="Plant J.">
        <title>Transposons played a major role in the diversification between the closely related almond and peach genomes: results from the almond genome sequence.</title>
        <authorList>
            <person name="Alioto T."/>
            <person name="Alexiou K.G."/>
            <person name="Bardil A."/>
            <person name="Barteri F."/>
            <person name="Castanera R."/>
            <person name="Cruz F."/>
            <person name="Dhingra A."/>
            <person name="Duval H."/>
            <person name="Fernandez I Marti A."/>
            <person name="Frias L."/>
            <person name="Galan B."/>
            <person name="Garcia J.L."/>
            <person name="Howad W."/>
            <person name="Gomez-Garrido J."/>
            <person name="Gut M."/>
            <person name="Julca I."/>
            <person name="Morata J."/>
            <person name="Puigdomenech P."/>
            <person name="Ribeca P."/>
            <person name="Rubio Cabetas M.J."/>
            <person name="Vlasova A."/>
            <person name="Wirthensohn M."/>
            <person name="Garcia-Mas J."/>
            <person name="Gabaldon T."/>
            <person name="Casacuberta J.M."/>
            <person name="Arus P."/>
        </authorList>
    </citation>
    <scope>NUCLEOTIDE SEQUENCE [LARGE SCALE GENOMIC DNA]</scope>
    <source>
        <strain evidence="2">cv. Texas</strain>
    </source>
</reference>
<organism evidence="1 2">
    <name type="scientific">Prunus dulcis</name>
    <name type="common">Almond</name>
    <name type="synonym">Amygdalus dulcis</name>
    <dbReference type="NCBI Taxonomy" id="3755"/>
    <lineage>
        <taxon>Eukaryota</taxon>
        <taxon>Viridiplantae</taxon>
        <taxon>Streptophyta</taxon>
        <taxon>Embryophyta</taxon>
        <taxon>Tracheophyta</taxon>
        <taxon>Spermatophyta</taxon>
        <taxon>Magnoliopsida</taxon>
        <taxon>eudicotyledons</taxon>
        <taxon>Gunneridae</taxon>
        <taxon>Pentapetalae</taxon>
        <taxon>rosids</taxon>
        <taxon>fabids</taxon>
        <taxon>Rosales</taxon>
        <taxon>Rosaceae</taxon>
        <taxon>Amygdaloideae</taxon>
        <taxon>Amygdaleae</taxon>
        <taxon>Prunus</taxon>
    </lineage>
</organism>
<accession>A0A5E4F2A1</accession>
<protein>
    <submittedName>
        <fullName evidence="1">PREDICTED: ankyrin repeat family</fullName>
    </submittedName>
</protein>
<evidence type="ECO:0000313" key="1">
    <source>
        <dbReference type="EMBL" id="VVA21199.1"/>
    </source>
</evidence>
<proteinExistence type="predicted"/>
<gene>
    <name evidence="1" type="ORF">ALMOND_2B005671</name>
</gene>